<accession>A0ABP9P612</accession>
<keyword evidence="1" id="KW-1133">Transmembrane helix</keyword>
<dbReference type="Proteomes" id="UP001499852">
    <property type="component" value="Unassembled WGS sequence"/>
</dbReference>
<dbReference type="RefSeq" id="WP_345736542.1">
    <property type="nucleotide sequence ID" value="NZ_BAABIA010000004.1"/>
</dbReference>
<protein>
    <recommendedName>
        <fullName evidence="4">SxtJ</fullName>
    </recommendedName>
</protein>
<dbReference type="InterPro" id="IPR045781">
    <property type="entry name" value="SxtJ"/>
</dbReference>
<feature type="transmembrane region" description="Helical" evidence="1">
    <location>
        <begin position="79"/>
        <end position="103"/>
    </location>
</feature>
<evidence type="ECO:0000313" key="3">
    <source>
        <dbReference type="Proteomes" id="UP001499852"/>
    </source>
</evidence>
<feature type="transmembrane region" description="Helical" evidence="1">
    <location>
        <begin position="21"/>
        <end position="41"/>
    </location>
</feature>
<sequence>MARENIILQELREVERTPRAWRSFGLVMATALAVLAGVSFWKHGVVTAWTAGLGGGAAVFAVTGLVFPRMLKELHLAWMFLSLCLGWVMSRVVLILLFVLVVIPTHVIGRVCGLSFMEMRRGAEKESLWVKKKPRERGHHEKLF</sequence>
<reference evidence="3" key="1">
    <citation type="journal article" date="2019" name="Int. J. Syst. Evol. Microbiol.">
        <title>The Global Catalogue of Microorganisms (GCM) 10K type strain sequencing project: providing services to taxonomists for standard genome sequencing and annotation.</title>
        <authorList>
            <consortium name="The Broad Institute Genomics Platform"/>
            <consortium name="The Broad Institute Genome Sequencing Center for Infectious Disease"/>
            <person name="Wu L."/>
            <person name="Ma J."/>
        </authorList>
    </citation>
    <scope>NUCLEOTIDE SEQUENCE [LARGE SCALE GENOMIC DNA]</scope>
    <source>
        <strain evidence="3">JCM 18053</strain>
    </source>
</reference>
<keyword evidence="1" id="KW-0812">Transmembrane</keyword>
<keyword evidence="1" id="KW-0472">Membrane</keyword>
<name>A0ABP9P612_9BACT</name>
<organism evidence="2 3">
    <name type="scientific">Prosthecobacter algae</name>
    <dbReference type="NCBI Taxonomy" id="1144682"/>
    <lineage>
        <taxon>Bacteria</taxon>
        <taxon>Pseudomonadati</taxon>
        <taxon>Verrucomicrobiota</taxon>
        <taxon>Verrucomicrobiia</taxon>
        <taxon>Verrucomicrobiales</taxon>
        <taxon>Verrucomicrobiaceae</taxon>
        <taxon>Prosthecobacter</taxon>
    </lineage>
</organism>
<evidence type="ECO:0008006" key="4">
    <source>
        <dbReference type="Google" id="ProtNLM"/>
    </source>
</evidence>
<dbReference type="Pfam" id="PF19588">
    <property type="entry name" value="SxtJ"/>
    <property type="match status" value="1"/>
</dbReference>
<evidence type="ECO:0000313" key="2">
    <source>
        <dbReference type="EMBL" id="GAA5140507.1"/>
    </source>
</evidence>
<proteinExistence type="predicted"/>
<evidence type="ECO:0000256" key="1">
    <source>
        <dbReference type="SAM" id="Phobius"/>
    </source>
</evidence>
<keyword evidence="3" id="KW-1185">Reference proteome</keyword>
<gene>
    <name evidence="2" type="ORF">GCM10023213_23200</name>
</gene>
<dbReference type="EMBL" id="BAABIA010000004">
    <property type="protein sequence ID" value="GAA5140507.1"/>
    <property type="molecule type" value="Genomic_DNA"/>
</dbReference>
<feature type="transmembrane region" description="Helical" evidence="1">
    <location>
        <begin position="47"/>
        <end position="67"/>
    </location>
</feature>
<comment type="caution">
    <text evidence="2">The sequence shown here is derived from an EMBL/GenBank/DDBJ whole genome shotgun (WGS) entry which is preliminary data.</text>
</comment>